<evidence type="ECO:0000256" key="1">
    <source>
        <dbReference type="SAM" id="MobiDB-lite"/>
    </source>
</evidence>
<feature type="chain" id="PRO_5047186763" evidence="2">
    <location>
        <begin position="21"/>
        <end position="58"/>
    </location>
</feature>
<feature type="region of interest" description="Disordered" evidence="1">
    <location>
        <begin position="22"/>
        <end position="58"/>
    </location>
</feature>
<keyword evidence="2" id="KW-0732">Signal</keyword>
<evidence type="ECO:0000256" key="2">
    <source>
        <dbReference type="SAM" id="SignalP"/>
    </source>
</evidence>
<accession>A0ABW2UCV3</accession>
<feature type="signal peptide" evidence="2">
    <location>
        <begin position="1"/>
        <end position="20"/>
    </location>
</feature>
<organism evidence="3 4">
    <name type="scientific">Hymenobacter humi</name>
    <dbReference type="NCBI Taxonomy" id="1411620"/>
    <lineage>
        <taxon>Bacteria</taxon>
        <taxon>Pseudomonadati</taxon>
        <taxon>Bacteroidota</taxon>
        <taxon>Cytophagia</taxon>
        <taxon>Cytophagales</taxon>
        <taxon>Hymenobacteraceae</taxon>
        <taxon>Hymenobacter</taxon>
    </lineage>
</organism>
<comment type="caution">
    <text evidence="3">The sequence shown here is derived from an EMBL/GenBank/DDBJ whole genome shotgun (WGS) entry which is preliminary data.</text>
</comment>
<protein>
    <submittedName>
        <fullName evidence="3">Uncharacterized protein</fullName>
    </submittedName>
</protein>
<dbReference type="EMBL" id="JBHTEK010000001">
    <property type="protein sequence ID" value="MFC7670296.1"/>
    <property type="molecule type" value="Genomic_DNA"/>
</dbReference>
<reference evidence="4" key="1">
    <citation type="journal article" date="2019" name="Int. J. Syst. Evol. Microbiol.">
        <title>The Global Catalogue of Microorganisms (GCM) 10K type strain sequencing project: providing services to taxonomists for standard genome sequencing and annotation.</title>
        <authorList>
            <consortium name="The Broad Institute Genomics Platform"/>
            <consortium name="The Broad Institute Genome Sequencing Center for Infectious Disease"/>
            <person name="Wu L."/>
            <person name="Ma J."/>
        </authorList>
    </citation>
    <scope>NUCLEOTIDE SEQUENCE [LARGE SCALE GENOMIC DNA]</scope>
    <source>
        <strain evidence="4">JCM 19635</strain>
    </source>
</reference>
<evidence type="ECO:0000313" key="4">
    <source>
        <dbReference type="Proteomes" id="UP001596513"/>
    </source>
</evidence>
<dbReference type="RefSeq" id="WP_380205752.1">
    <property type="nucleotide sequence ID" value="NZ_JBHTEK010000001.1"/>
</dbReference>
<feature type="compositionally biased region" description="Low complexity" evidence="1">
    <location>
        <begin position="24"/>
        <end position="39"/>
    </location>
</feature>
<keyword evidence="4" id="KW-1185">Reference proteome</keyword>
<dbReference type="Proteomes" id="UP001596513">
    <property type="component" value="Unassembled WGS sequence"/>
</dbReference>
<sequence>MNLRLLSTLGLALVTSASFAQQNPASKGAKAPAAKSALATMPSGTKLVEKVTKQPGHS</sequence>
<name>A0ABW2UCV3_9BACT</name>
<evidence type="ECO:0000313" key="3">
    <source>
        <dbReference type="EMBL" id="MFC7670296.1"/>
    </source>
</evidence>
<proteinExistence type="predicted"/>
<gene>
    <name evidence="3" type="ORF">ACFQT0_25230</name>
</gene>